<dbReference type="AlphaFoldDB" id="A0A4C1SFW8"/>
<reference evidence="1 2" key="1">
    <citation type="journal article" date="2019" name="Commun. Biol.">
        <title>The bagworm genome reveals a unique fibroin gene that provides high tensile strength.</title>
        <authorList>
            <person name="Kono N."/>
            <person name="Nakamura H."/>
            <person name="Ohtoshi R."/>
            <person name="Tomita M."/>
            <person name="Numata K."/>
            <person name="Arakawa K."/>
        </authorList>
    </citation>
    <scope>NUCLEOTIDE SEQUENCE [LARGE SCALE GENOMIC DNA]</scope>
</reference>
<sequence length="103" mass="11459">MPLMLPSDLGQAASLPSVASRRRGAVVDNASRIRLKQDGVRRNLESNGFVSKRGNAIRTMSWIVLGKTLNKVTFVTESATEIGVHIGTRRERQHQYIKVDNKT</sequence>
<organism evidence="1 2">
    <name type="scientific">Eumeta variegata</name>
    <name type="common">Bagworm moth</name>
    <name type="synonym">Eumeta japonica</name>
    <dbReference type="NCBI Taxonomy" id="151549"/>
    <lineage>
        <taxon>Eukaryota</taxon>
        <taxon>Metazoa</taxon>
        <taxon>Ecdysozoa</taxon>
        <taxon>Arthropoda</taxon>
        <taxon>Hexapoda</taxon>
        <taxon>Insecta</taxon>
        <taxon>Pterygota</taxon>
        <taxon>Neoptera</taxon>
        <taxon>Endopterygota</taxon>
        <taxon>Lepidoptera</taxon>
        <taxon>Glossata</taxon>
        <taxon>Ditrysia</taxon>
        <taxon>Tineoidea</taxon>
        <taxon>Psychidae</taxon>
        <taxon>Oiketicinae</taxon>
        <taxon>Eumeta</taxon>
    </lineage>
</organism>
<evidence type="ECO:0000313" key="1">
    <source>
        <dbReference type="EMBL" id="GBP00985.1"/>
    </source>
</evidence>
<name>A0A4C1SFW8_EUMVA</name>
<evidence type="ECO:0000313" key="2">
    <source>
        <dbReference type="Proteomes" id="UP000299102"/>
    </source>
</evidence>
<accession>A0A4C1SFW8</accession>
<keyword evidence="2" id="KW-1185">Reference proteome</keyword>
<proteinExistence type="predicted"/>
<gene>
    <name evidence="1" type="ORF">EVAR_70853_1</name>
</gene>
<comment type="caution">
    <text evidence="1">The sequence shown here is derived from an EMBL/GenBank/DDBJ whole genome shotgun (WGS) entry which is preliminary data.</text>
</comment>
<dbReference type="Proteomes" id="UP000299102">
    <property type="component" value="Unassembled WGS sequence"/>
</dbReference>
<protein>
    <submittedName>
        <fullName evidence="1">Uncharacterized protein</fullName>
    </submittedName>
</protein>
<dbReference type="EMBL" id="BGZK01003407">
    <property type="protein sequence ID" value="GBP00985.1"/>
    <property type="molecule type" value="Genomic_DNA"/>
</dbReference>